<dbReference type="Proteomes" id="UP000093053">
    <property type="component" value="Chromosome"/>
</dbReference>
<organism evidence="2 3">
    <name type="scientific">Lentzea guizhouensis</name>
    <dbReference type="NCBI Taxonomy" id="1586287"/>
    <lineage>
        <taxon>Bacteria</taxon>
        <taxon>Bacillati</taxon>
        <taxon>Actinomycetota</taxon>
        <taxon>Actinomycetes</taxon>
        <taxon>Pseudonocardiales</taxon>
        <taxon>Pseudonocardiaceae</taxon>
        <taxon>Lentzea</taxon>
    </lineage>
</organism>
<protein>
    <submittedName>
        <fullName evidence="2">Amino acid-binding protein</fullName>
    </submittedName>
</protein>
<accession>A0A1B2HL68</accession>
<dbReference type="OrthoDB" id="5615858at2"/>
<proteinExistence type="predicted"/>
<dbReference type="PANTHER" id="PTHR31131:SF6">
    <property type="entry name" value="CASTOR ACT DOMAIN-CONTAINING PROTEIN"/>
    <property type="match status" value="1"/>
</dbReference>
<dbReference type="RefSeq" id="WP_065916799.1">
    <property type="nucleotide sequence ID" value="NZ_CP016793.1"/>
</dbReference>
<reference evidence="2 3" key="1">
    <citation type="submission" date="2016-07" db="EMBL/GenBank/DDBJ databases">
        <title>Complete genome sequence of the Lentzea guizhouensis DHS C013.</title>
        <authorList>
            <person name="Cao C."/>
        </authorList>
    </citation>
    <scope>NUCLEOTIDE SEQUENCE [LARGE SCALE GENOMIC DNA]</scope>
    <source>
        <strain evidence="2 3">DHS C013</strain>
    </source>
</reference>
<dbReference type="PIRSF" id="PIRSF008459">
    <property type="entry name" value="UCP008459"/>
    <property type="match status" value="1"/>
</dbReference>
<evidence type="ECO:0000259" key="1">
    <source>
        <dbReference type="Pfam" id="PF13840"/>
    </source>
</evidence>
<dbReference type="KEGG" id="led:BBK82_22685"/>
<feature type="domain" description="CASTOR ACT" evidence="1">
    <location>
        <begin position="60"/>
        <end position="121"/>
    </location>
</feature>
<dbReference type="STRING" id="1586287.BBK82_22685"/>
<evidence type="ECO:0000313" key="3">
    <source>
        <dbReference type="Proteomes" id="UP000093053"/>
    </source>
</evidence>
<dbReference type="InterPro" id="IPR016540">
    <property type="entry name" value="UCP008459"/>
</dbReference>
<dbReference type="Gene3D" id="3.30.2130.10">
    <property type="entry name" value="VC0802-like"/>
    <property type="match status" value="1"/>
</dbReference>
<dbReference type="InterPro" id="IPR045865">
    <property type="entry name" value="ACT-like_dom_sf"/>
</dbReference>
<dbReference type="InterPro" id="IPR027795">
    <property type="entry name" value="CASTOR_ACT_dom"/>
</dbReference>
<dbReference type="AlphaFoldDB" id="A0A1B2HL68"/>
<dbReference type="InterPro" id="IPR051719">
    <property type="entry name" value="CASTOR_mTORC1"/>
</dbReference>
<dbReference type="SUPFAM" id="SSF55021">
    <property type="entry name" value="ACT-like"/>
    <property type="match status" value="2"/>
</dbReference>
<sequence length="133" mass="13947">MKRLIVDVRPGEYTVTRLASDAQLPAGLLDLTDVLVSVTRTPAEVSVIAPSSFAVPADTAETGWRLLTVRGPLEFTLTGIMAALAGELAAAGVSLFALSTYDTDHLLVKHTDLERAVAALRAAGHELVVAPEA</sequence>
<evidence type="ECO:0000313" key="2">
    <source>
        <dbReference type="EMBL" id="ANZ38451.1"/>
    </source>
</evidence>
<dbReference type="Pfam" id="PF13840">
    <property type="entry name" value="ACT_7"/>
    <property type="match status" value="1"/>
</dbReference>
<gene>
    <name evidence="2" type="ORF">BBK82_22685</name>
</gene>
<name>A0A1B2HL68_9PSEU</name>
<keyword evidence="3" id="KW-1185">Reference proteome</keyword>
<dbReference type="EMBL" id="CP016793">
    <property type="protein sequence ID" value="ANZ38451.1"/>
    <property type="molecule type" value="Genomic_DNA"/>
</dbReference>
<dbReference type="PANTHER" id="PTHR31131">
    <property type="entry name" value="CHROMOSOME 1, WHOLE GENOME SHOTGUN SEQUENCE"/>
    <property type="match status" value="1"/>
</dbReference>